<proteinExistence type="predicted"/>
<gene>
    <name evidence="2" type="ORF">NC653_027525</name>
</gene>
<keyword evidence="3" id="KW-1185">Reference proteome</keyword>
<comment type="caution">
    <text evidence="2">The sequence shown here is derived from an EMBL/GenBank/DDBJ whole genome shotgun (WGS) entry which is preliminary data.</text>
</comment>
<reference evidence="2" key="1">
    <citation type="journal article" date="2023" name="Mol. Ecol. Resour.">
        <title>Chromosome-level genome assembly of a triploid poplar Populus alba 'Berolinensis'.</title>
        <authorList>
            <person name="Chen S."/>
            <person name="Yu Y."/>
            <person name="Wang X."/>
            <person name="Wang S."/>
            <person name="Zhang T."/>
            <person name="Zhou Y."/>
            <person name="He R."/>
            <person name="Meng N."/>
            <person name="Wang Y."/>
            <person name="Liu W."/>
            <person name="Liu Z."/>
            <person name="Liu J."/>
            <person name="Guo Q."/>
            <person name="Huang H."/>
            <person name="Sederoff R.R."/>
            <person name="Wang G."/>
            <person name="Qu G."/>
            <person name="Chen S."/>
        </authorList>
    </citation>
    <scope>NUCLEOTIDE SEQUENCE</scope>
    <source>
        <strain evidence="2">SC-2020</strain>
    </source>
</reference>
<dbReference type="Proteomes" id="UP001164929">
    <property type="component" value="Chromosome 11"/>
</dbReference>
<accession>A0AAD6M824</accession>
<sequence length="51" mass="5950">MHDKFGSIDMIMLSSSLLYPAILWRRRLKVLGKRKKDALHEKSMYVCVLNG</sequence>
<keyword evidence="1" id="KW-0472">Membrane</keyword>
<evidence type="ECO:0000313" key="3">
    <source>
        <dbReference type="Proteomes" id="UP001164929"/>
    </source>
</evidence>
<dbReference type="AlphaFoldDB" id="A0AAD6M824"/>
<dbReference type="EMBL" id="JAQIZT010000011">
    <property type="protein sequence ID" value="KAJ6979397.1"/>
    <property type="molecule type" value="Genomic_DNA"/>
</dbReference>
<evidence type="ECO:0000256" key="1">
    <source>
        <dbReference type="SAM" id="Phobius"/>
    </source>
</evidence>
<name>A0AAD6M824_9ROSI</name>
<organism evidence="2 3">
    <name type="scientific">Populus alba x Populus x berolinensis</name>
    <dbReference type="NCBI Taxonomy" id="444605"/>
    <lineage>
        <taxon>Eukaryota</taxon>
        <taxon>Viridiplantae</taxon>
        <taxon>Streptophyta</taxon>
        <taxon>Embryophyta</taxon>
        <taxon>Tracheophyta</taxon>
        <taxon>Spermatophyta</taxon>
        <taxon>Magnoliopsida</taxon>
        <taxon>eudicotyledons</taxon>
        <taxon>Gunneridae</taxon>
        <taxon>Pentapetalae</taxon>
        <taxon>rosids</taxon>
        <taxon>fabids</taxon>
        <taxon>Malpighiales</taxon>
        <taxon>Salicaceae</taxon>
        <taxon>Saliceae</taxon>
        <taxon>Populus</taxon>
    </lineage>
</organism>
<keyword evidence="1" id="KW-1133">Transmembrane helix</keyword>
<feature type="transmembrane region" description="Helical" evidence="1">
    <location>
        <begin position="6"/>
        <end position="24"/>
    </location>
</feature>
<protein>
    <submittedName>
        <fullName evidence="2">Uncharacterized protein</fullName>
    </submittedName>
</protein>
<evidence type="ECO:0000313" key="2">
    <source>
        <dbReference type="EMBL" id="KAJ6979397.1"/>
    </source>
</evidence>
<keyword evidence="1" id="KW-0812">Transmembrane</keyword>